<dbReference type="EMBL" id="JBBPCO010000004">
    <property type="protein sequence ID" value="MEK8089272.1"/>
    <property type="molecule type" value="Genomic_DNA"/>
</dbReference>
<accession>A0ABU9D6U6</accession>
<proteinExistence type="predicted"/>
<feature type="transmembrane region" description="Helical" evidence="1">
    <location>
        <begin position="6"/>
        <end position="26"/>
    </location>
</feature>
<dbReference type="RefSeq" id="WP_341370330.1">
    <property type="nucleotide sequence ID" value="NZ_JBBPCO010000004.1"/>
</dbReference>
<protein>
    <submittedName>
        <fullName evidence="2">Uncharacterized protein</fullName>
    </submittedName>
</protein>
<evidence type="ECO:0000313" key="2">
    <source>
        <dbReference type="EMBL" id="MEK8089272.1"/>
    </source>
</evidence>
<dbReference type="Proteomes" id="UP001446205">
    <property type="component" value="Unassembled WGS sequence"/>
</dbReference>
<keyword evidence="3" id="KW-1185">Reference proteome</keyword>
<gene>
    <name evidence="2" type="ORF">WOB96_05775</name>
</gene>
<feature type="transmembrane region" description="Helical" evidence="1">
    <location>
        <begin position="145"/>
        <end position="162"/>
    </location>
</feature>
<keyword evidence="1" id="KW-0812">Transmembrane</keyword>
<feature type="transmembrane region" description="Helical" evidence="1">
    <location>
        <begin position="64"/>
        <end position="83"/>
    </location>
</feature>
<keyword evidence="1" id="KW-1133">Transmembrane helix</keyword>
<sequence>MEAGTYQSWLSAVAVILTCIAFLPYILSIFRGRTRPHVFSWVIWGLNTSVAFLATLHAGGGHGAGVIGFSAGVTLFIAVLAYIKRADVSVTLTDRLFFIAALAAMPLWHWADDPLWAVWLITVIELLGFGPTFRKTWSQPYSESMSFLVLLVLRNALVIAALDRLTATTVLFPAAMAAACLALIAVMAWRRPQVVAISSDR</sequence>
<name>A0ABU9D6U6_9PROT</name>
<evidence type="ECO:0000313" key="3">
    <source>
        <dbReference type="Proteomes" id="UP001446205"/>
    </source>
</evidence>
<organism evidence="2 3">
    <name type="scientific">Thermithiobacillus plumbiphilus</name>
    <dbReference type="NCBI Taxonomy" id="1729899"/>
    <lineage>
        <taxon>Bacteria</taxon>
        <taxon>Pseudomonadati</taxon>
        <taxon>Pseudomonadota</taxon>
        <taxon>Acidithiobacillia</taxon>
        <taxon>Acidithiobacillales</taxon>
        <taxon>Thermithiobacillaceae</taxon>
        <taxon>Thermithiobacillus</taxon>
    </lineage>
</organism>
<feature type="transmembrane region" description="Helical" evidence="1">
    <location>
        <begin position="168"/>
        <end position="189"/>
    </location>
</feature>
<evidence type="ECO:0000256" key="1">
    <source>
        <dbReference type="SAM" id="Phobius"/>
    </source>
</evidence>
<comment type="caution">
    <text evidence="2">The sequence shown here is derived from an EMBL/GenBank/DDBJ whole genome shotgun (WGS) entry which is preliminary data.</text>
</comment>
<reference evidence="2 3" key="1">
    <citation type="submission" date="2024-04" db="EMBL/GenBank/DDBJ databases">
        <authorList>
            <person name="Abashina T."/>
            <person name="Shaikin A."/>
        </authorList>
    </citation>
    <scope>NUCLEOTIDE SEQUENCE [LARGE SCALE GENOMIC DNA]</scope>
    <source>
        <strain evidence="2 3">AAFK</strain>
    </source>
</reference>
<feature type="transmembrane region" description="Helical" evidence="1">
    <location>
        <begin position="117"/>
        <end position="133"/>
    </location>
</feature>
<feature type="transmembrane region" description="Helical" evidence="1">
    <location>
        <begin position="38"/>
        <end position="58"/>
    </location>
</feature>
<feature type="transmembrane region" description="Helical" evidence="1">
    <location>
        <begin position="95"/>
        <end position="111"/>
    </location>
</feature>
<keyword evidence="1" id="KW-0472">Membrane</keyword>